<dbReference type="EMBL" id="QLNI01000070">
    <property type="protein sequence ID" value="RAM00037.1"/>
    <property type="molecule type" value="Genomic_DNA"/>
</dbReference>
<accession>A0A328FAI0</accession>
<reference evidence="2 5" key="2">
    <citation type="submission" date="2019-02" db="EMBL/GenBank/DDBJ databases">
        <title>Complete genome sequence of Desulfobacter hydrogenophilus AcRS1.</title>
        <authorList>
            <person name="Marietou A."/>
            <person name="Lund M.B."/>
            <person name="Marshall I.P.G."/>
            <person name="Schreiber L."/>
            <person name="Jorgensen B."/>
        </authorList>
    </citation>
    <scope>NUCLEOTIDE SEQUENCE [LARGE SCALE GENOMIC DNA]</scope>
    <source>
        <strain evidence="2 5">AcRS1</strain>
    </source>
</reference>
<feature type="transmembrane region" description="Helical" evidence="1">
    <location>
        <begin position="14"/>
        <end position="37"/>
    </location>
</feature>
<dbReference type="Proteomes" id="UP000293902">
    <property type="component" value="Chromosome"/>
</dbReference>
<evidence type="ECO:0000256" key="1">
    <source>
        <dbReference type="SAM" id="Phobius"/>
    </source>
</evidence>
<evidence type="ECO:0000313" key="3">
    <source>
        <dbReference type="EMBL" id="RAM00037.1"/>
    </source>
</evidence>
<keyword evidence="1" id="KW-0472">Membrane</keyword>
<protein>
    <submittedName>
        <fullName evidence="3">Uncharacterized protein</fullName>
    </submittedName>
</protein>
<dbReference type="EMBL" id="CP036313">
    <property type="protein sequence ID" value="QBH11517.1"/>
    <property type="molecule type" value="Genomic_DNA"/>
</dbReference>
<dbReference type="Proteomes" id="UP000248798">
    <property type="component" value="Unassembled WGS sequence"/>
</dbReference>
<dbReference type="OrthoDB" id="9924836at2"/>
<evidence type="ECO:0000313" key="4">
    <source>
        <dbReference type="Proteomes" id="UP000248798"/>
    </source>
</evidence>
<gene>
    <name evidence="3" type="ORF">DO021_21180</name>
    <name evidence="2" type="ORF">EYB58_00425</name>
</gene>
<keyword evidence="1" id="KW-0812">Transmembrane</keyword>
<dbReference type="RefSeq" id="WP_111960392.1">
    <property type="nucleotide sequence ID" value="NZ_CP036313.1"/>
</dbReference>
<sequence>MKREPCDRLDTSRYGLMVITLVSFIALAVMTILTIHTHRDSRQTTRMWITYLALHTPAVLPSGHVLRNSGYSGPAIDRRHSPYLPLMDFSLESIMVGSLKPERGEMPLKD</sequence>
<keyword evidence="1" id="KW-1133">Transmembrane helix</keyword>
<reference evidence="3 4" key="1">
    <citation type="submission" date="2018-06" db="EMBL/GenBank/DDBJ databases">
        <title>Complete Genome Sequence of Desulfobacter hydrogenophilus (DSM3380).</title>
        <authorList>
            <person name="Marietou A."/>
            <person name="Schreiber L."/>
            <person name="Marshall I."/>
            <person name="Jorgensen B."/>
        </authorList>
    </citation>
    <scope>NUCLEOTIDE SEQUENCE [LARGE SCALE GENOMIC DNA]</scope>
    <source>
        <strain evidence="3 4">DSM 3380</strain>
    </source>
</reference>
<name>A0A328FAI0_9BACT</name>
<keyword evidence="5" id="KW-1185">Reference proteome</keyword>
<proteinExistence type="predicted"/>
<evidence type="ECO:0000313" key="2">
    <source>
        <dbReference type="EMBL" id="QBH11517.1"/>
    </source>
</evidence>
<evidence type="ECO:0000313" key="5">
    <source>
        <dbReference type="Proteomes" id="UP000293902"/>
    </source>
</evidence>
<organism evidence="3 4">
    <name type="scientific">Desulfobacter hydrogenophilus</name>
    <dbReference type="NCBI Taxonomy" id="2291"/>
    <lineage>
        <taxon>Bacteria</taxon>
        <taxon>Pseudomonadati</taxon>
        <taxon>Thermodesulfobacteriota</taxon>
        <taxon>Desulfobacteria</taxon>
        <taxon>Desulfobacterales</taxon>
        <taxon>Desulfobacteraceae</taxon>
        <taxon>Desulfobacter</taxon>
    </lineage>
</organism>
<dbReference type="AlphaFoldDB" id="A0A328FAI0"/>